<gene>
    <name evidence="2" type="ORF">ACFQRI_26810</name>
</gene>
<dbReference type="Proteomes" id="UP001596504">
    <property type="component" value="Unassembled WGS sequence"/>
</dbReference>
<sequence>MSVSSRLSVAAHDLTRIGRHQRRGHEVATSEQIAATSSRSMTAC</sequence>
<feature type="compositionally biased region" description="Polar residues" evidence="1">
    <location>
        <begin position="29"/>
        <end position="44"/>
    </location>
</feature>
<evidence type="ECO:0000313" key="2">
    <source>
        <dbReference type="EMBL" id="MFC7345039.1"/>
    </source>
</evidence>
<evidence type="ECO:0000313" key="3">
    <source>
        <dbReference type="Proteomes" id="UP001596504"/>
    </source>
</evidence>
<feature type="region of interest" description="Disordered" evidence="1">
    <location>
        <begin position="14"/>
        <end position="44"/>
    </location>
</feature>
<protein>
    <submittedName>
        <fullName evidence="2">Uncharacterized protein</fullName>
    </submittedName>
</protein>
<keyword evidence="3" id="KW-1185">Reference proteome</keyword>
<proteinExistence type="predicted"/>
<comment type="caution">
    <text evidence="2">The sequence shown here is derived from an EMBL/GenBank/DDBJ whole genome shotgun (WGS) entry which is preliminary data.</text>
</comment>
<dbReference type="EMBL" id="JBHTCJ010000025">
    <property type="protein sequence ID" value="MFC7345039.1"/>
    <property type="molecule type" value="Genomic_DNA"/>
</dbReference>
<evidence type="ECO:0000256" key="1">
    <source>
        <dbReference type="SAM" id="MobiDB-lite"/>
    </source>
</evidence>
<dbReference type="RefSeq" id="WP_380673399.1">
    <property type="nucleotide sequence ID" value="NZ_JBHTCJ010000025.1"/>
</dbReference>
<reference evidence="3" key="1">
    <citation type="journal article" date="2019" name="Int. J. Syst. Evol. Microbiol.">
        <title>The Global Catalogue of Microorganisms (GCM) 10K type strain sequencing project: providing services to taxonomists for standard genome sequencing and annotation.</title>
        <authorList>
            <consortium name="The Broad Institute Genomics Platform"/>
            <consortium name="The Broad Institute Genome Sequencing Center for Infectious Disease"/>
            <person name="Wu L."/>
            <person name="Ma J."/>
        </authorList>
    </citation>
    <scope>NUCLEOTIDE SEQUENCE [LARGE SCALE GENOMIC DNA]</scope>
    <source>
        <strain evidence="3">WLHS5</strain>
    </source>
</reference>
<name>A0ABW2LT65_9PSEU</name>
<organism evidence="2 3">
    <name type="scientific">Saccharopolyspora griseoalba</name>
    <dbReference type="NCBI Taxonomy" id="1431848"/>
    <lineage>
        <taxon>Bacteria</taxon>
        <taxon>Bacillati</taxon>
        <taxon>Actinomycetota</taxon>
        <taxon>Actinomycetes</taxon>
        <taxon>Pseudonocardiales</taxon>
        <taxon>Pseudonocardiaceae</taxon>
        <taxon>Saccharopolyspora</taxon>
    </lineage>
</organism>
<accession>A0ABW2LT65</accession>